<evidence type="ECO:0000256" key="5">
    <source>
        <dbReference type="ARBA" id="ARBA00022741"/>
    </source>
</evidence>
<organism evidence="11 12">
    <name type="scientific">Deferribacter autotrophicus</name>
    <dbReference type="NCBI Taxonomy" id="500465"/>
    <lineage>
        <taxon>Bacteria</taxon>
        <taxon>Pseudomonadati</taxon>
        <taxon>Deferribacterota</taxon>
        <taxon>Deferribacteres</taxon>
        <taxon>Deferribacterales</taxon>
        <taxon>Deferribacteraceae</taxon>
        <taxon>Deferribacter</taxon>
    </lineage>
</organism>
<evidence type="ECO:0000313" key="12">
    <source>
        <dbReference type="Proteomes" id="UP000322876"/>
    </source>
</evidence>
<gene>
    <name evidence="7 11" type="primary">murD</name>
    <name evidence="11" type="ORF">FHQ18_08950</name>
</gene>
<evidence type="ECO:0000256" key="3">
    <source>
        <dbReference type="ARBA" id="ARBA00022490"/>
    </source>
</evidence>
<dbReference type="Pfam" id="PF08245">
    <property type="entry name" value="Mur_ligase_M"/>
    <property type="match status" value="1"/>
</dbReference>
<comment type="caution">
    <text evidence="11">The sequence shown here is derived from an EMBL/GenBank/DDBJ whole genome shotgun (WGS) entry which is preliminary data.</text>
</comment>
<dbReference type="EMBL" id="VFJB01000006">
    <property type="protein sequence ID" value="KAA0257859.1"/>
    <property type="molecule type" value="Genomic_DNA"/>
</dbReference>
<dbReference type="InterPro" id="IPR036615">
    <property type="entry name" value="Mur_ligase_C_dom_sf"/>
</dbReference>
<dbReference type="InterPro" id="IPR004101">
    <property type="entry name" value="Mur_ligase_C"/>
</dbReference>
<comment type="catalytic activity">
    <reaction evidence="7 8">
        <text>UDP-N-acetyl-alpha-D-muramoyl-L-alanine + D-glutamate + ATP = UDP-N-acetyl-alpha-D-muramoyl-L-alanyl-D-glutamate + ADP + phosphate + H(+)</text>
        <dbReference type="Rhea" id="RHEA:16429"/>
        <dbReference type="ChEBI" id="CHEBI:15378"/>
        <dbReference type="ChEBI" id="CHEBI:29986"/>
        <dbReference type="ChEBI" id="CHEBI:30616"/>
        <dbReference type="ChEBI" id="CHEBI:43474"/>
        <dbReference type="ChEBI" id="CHEBI:83898"/>
        <dbReference type="ChEBI" id="CHEBI:83900"/>
        <dbReference type="ChEBI" id="CHEBI:456216"/>
        <dbReference type="EC" id="6.3.2.9"/>
    </reaction>
</comment>
<keyword evidence="7 8" id="KW-0133">Cell shape</keyword>
<dbReference type="PANTHER" id="PTHR43692:SF1">
    <property type="entry name" value="UDP-N-ACETYLMURAMOYLALANINE--D-GLUTAMATE LIGASE"/>
    <property type="match status" value="1"/>
</dbReference>
<dbReference type="AlphaFoldDB" id="A0A5A8F2Z4"/>
<dbReference type="GO" id="GO:0008360">
    <property type="term" value="P:regulation of cell shape"/>
    <property type="evidence" value="ECO:0007669"/>
    <property type="project" value="UniProtKB-KW"/>
</dbReference>
<feature type="domain" description="Mur ligase C-terminal" evidence="9">
    <location>
        <begin position="277"/>
        <end position="387"/>
    </location>
</feature>
<evidence type="ECO:0000256" key="1">
    <source>
        <dbReference type="ARBA" id="ARBA00004496"/>
    </source>
</evidence>
<evidence type="ECO:0000259" key="9">
    <source>
        <dbReference type="Pfam" id="PF02875"/>
    </source>
</evidence>
<keyword evidence="6 7" id="KW-0067">ATP-binding</keyword>
<feature type="domain" description="Mur ligase central" evidence="10">
    <location>
        <begin position="89"/>
        <end position="254"/>
    </location>
</feature>
<dbReference type="InterPro" id="IPR005762">
    <property type="entry name" value="MurD"/>
</dbReference>
<protein>
    <recommendedName>
        <fullName evidence="7 8">UDP-N-acetylmuramoylalanine--D-glutamate ligase</fullName>
        <ecNumber evidence="7 8">6.3.2.9</ecNumber>
    </recommendedName>
    <alternativeName>
        <fullName evidence="7">D-glutamic acid-adding enzyme</fullName>
    </alternativeName>
    <alternativeName>
        <fullName evidence="7">UDP-N-acetylmuramoyl-L-alanyl-D-glutamate synthetase</fullName>
    </alternativeName>
</protein>
<keyword evidence="7 8" id="KW-0131">Cell cycle</keyword>
<dbReference type="Gene3D" id="3.40.1190.10">
    <property type="entry name" value="Mur-like, catalytic domain"/>
    <property type="match status" value="1"/>
</dbReference>
<evidence type="ECO:0000256" key="6">
    <source>
        <dbReference type="ARBA" id="ARBA00022840"/>
    </source>
</evidence>
<comment type="similarity">
    <text evidence="7">Belongs to the MurCDEF family.</text>
</comment>
<keyword evidence="7 8" id="KW-0961">Cell wall biogenesis/degradation</keyword>
<dbReference type="GO" id="GO:0005524">
    <property type="term" value="F:ATP binding"/>
    <property type="evidence" value="ECO:0007669"/>
    <property type="project" value="UniProtKB-UniRule"/>
</dbReference>
<evidence type="ECO:0000256" key="4">
    <source>
        <dbReference type="ARBA" id="ARBA00022598"/>
    </source>
</evidence>
<dbReference type="RefSeq" id="WP_149266832.1">
    <property type="nucleotide sequence ID" value="NZ_VFJB01000006.1"/>
</dbReference>
<dbReference type="InterPro" id="IPR013221">
    <property type="entry name" value="Mur_ligase_cen"/>
</dbReference>
<dbReference type="SUPFAM" id="SSF53623">
    <property type="entry name" value="MurD-like peptide ligases, catalytic domain"/>
    <property type="match status" value="1"/>
</dbReference>
<keyword evidence="5 7" id="KW-0547">Nucleotide-binding</keyword>
<keyword evidence="12" id="KW-1185">Reference proteome</keyword>
<comment type="function">
    <text evidence="7 8">Cell wall formation. Catalyzes the addition of glutamate to the nucleotide precursor UDP-N-acetylmuramoyl-L-alanine (UMA).</text>
</comment>
<dbReference type="SUPFAM" id="SSF53244">
    <property type="entry name" value="MurD-like peptide ligases, peptide-binding domain"/>
    <property type="match status" value="1"/>
</dbReference>
<keyword evidence="3 7" id="KW-0963">Cytoplasm</keyword>
<comment type="pathway">
    <text evidence="2 7 8">Cell wall biogenesis; peptidoglycan biosynthesis.</text>
</comment>
<comment type="subcellular location">
    <subcellularLocation>
        <location evidence="1 7 8">Cytoplasm</location>
    </subcellularLocation>
</comment>
<sequence>MKVAILGYGKSGQSAEKLLRKYYQINEIVIYDDRLDEYESLINFNDALFDMVVVSPGLDTKSLQINEKKIVSEYELAINLIRDKKIIGITGSNGKSTTTYLTAQLMNRAGIKSVACGNIGFPLGEAIQDDYDVYVVEFSSFQIDLMRNGEYLDAGVITNITPDHLDRYGLLENYINSKLRLRKLLKCDGELITGSSVAEMMDETEEIIIIDETLEQYPKKDGNILNFRNFYVDLSKFSLIGSHNIINLSFALSLANVFLDLNGDCTHLIENLRGLPHRCEYLGEKNGIIFINDSKATNVDSTFTALKGITRPVVLLLGGKDKGGDFSKLTEVIQNKCRYVICFGEHGLKIYDQLANVRDKILVKNLFNAVERAAEIAKKGDVVLLSPGCASFDEFQNFEHRGDYFKELVEKL</sequence>
<keyword evidence="4 7" id="KW-0436">Ligase</keyword>
<evidence type="ECO:0000313" key="11">
    <source>
        <dbReference type="EMBL" id="KAA0257859.1"/>
    </source>
</evidence>
<accession>A0A5A8F2Z4</accession>
<dbReference type="Proteomes" id="UP000322876">
    <property type="component" value="Unassembled WGS sequence"/>
</dbReference>
<dbReference type="HAMAP" id="MF_00639">
    <property type="entry name" value="MurD"/>
    <property type="match status" value="1"/>
</dbReference>
<dbReference type="PANTHER" id="PTHR43692">
    <property type="entry name" value="UDP-N-ACETYLMURAMOYLALANINE--D-GLUTAMATE LIGASE"/>
    <property type="match status" value="1"/>
</dbReference>
<dbReference type="Pfam" id="PF02875">
    <property type="entry name" value="Mur_ligase_C"/>
    <property type="match status" value="1"/>
</dbReference>
<evidence type="ECO:0000256" key="2">
    <source>
        <dbReference type="ARBA" id="ARBA00004752"/>
    </source>
</evidence>
<keyword evidence="7 8" id="KW-0132">Cell division</keyword>
<dbReference type="GO" id="GO:0051301">
    <property type="term" value="P:cell division"/>
    <property type="evidence" value="ECO:0007669"/>
    <property type="project" value="UniProtKB-KW"/>
</dbReference>
<keyword evidence="7 8" id="KW-0573">Peptidoglycan synthesis</keyword>
<dbReference type="Gene3D" id="3.90.190.20">
    <property type="entry name" value="Mur ligase, C-terminal domain"/>
    <property type="match status" value="1"/>
</dbReference>
<dbReference type="UniPathway" id="UPA00219"/>
<dbReference type="GO" id="GO:0071555">
    <property type="term" value="P:cell wall organization"/>
    <property type="evidence" value="ECO:0007669"/>
    <property type="project" value="UniProtKB-KW"/>
</dbReference>
<dbReference type="EC" id="6.3.2.9" evidence="7 8"/>
<dbReference type="GO" id="GO:0009252">
    <property type="term" value="P:peptidoglycan biosynthetic process"/>
    <property type="evidence" value="ECO:0007669"/>
    <property type="project" value="UniProtKB-UniRule"/>
</dbReference>
<evidence type="ECO:0000256" key="8">
    <source>
        <dbReference type="RuleBase" id="RU003664"/>
    </source>
</evidence>
<dbReference type="NCBIfam" id="TIGR01087">
    <property type="entry name" value="murD"/>
    <property type="match status" value="1"/>
</dbReference>
<dbReference type="GO" id="GO:0005737">
    <property type="term" value="C:cytoplasm"/>
    <property type="evidence" value="ECO:0007669"/>
    <property type="project" value="UniProtKB-SubCell"/>
</dbReference>
<dbReference type="OrthoDB" id="9809796at2"/>
<dbReference type="InterPro" id="IPR036565">
    <property type="entry name" value="Mur-like_cat_sf"/>
</dbReference>
<name>A0A5A8F2Z4_9BACT</name>
<proteinExistence type="inferred from homology"/>
<reference evidence="11 12" key="1">
    <citation type="submission" date="2019-06" db="EMBL/GenBank/DDBJ databases">
        <title>Genomic insights into carbon and energy metabolism of Deferribacter autotrophicus revealed new metabolic traits in the phylum Deferribacteres.</title>
        <authorList>
            <person name="Slobodkin A.I."/>
            <person name="Slobodkina G.B."/>
            <person name="Allioux M."/>
            <person name="Alain K."/>
            <person name="Jebbar M."/>
            <person name="Shadrin V."/>
            <person name="Kublanov I.V."/>
            <person name="Toshchakov S.V."/>
            <person name="Bonch-Osmolovskaya E.A."/>
        </authorList>
    </citation>
    <scope>NUCLEOTIDE SEQUENCE [LARGE SCALE GENOMIC DNA]</scope>
    <source>
        <strain evidence="11 12">SL50</strain>
    </source>
</reference>
<evidence type="ECO:0000259" key="10">
    <source>
        <dbReference type="Pfam" id="PF08245"/>
    </source>
</evidence>
<dbReference type="GO" id="GO:0008764">
    <property type="term" value="F:UDP-N-acetylmuramoylalanine-D-glutamate ligase activity"/>
    <property type="evidence" value="ECO:0007669"/>
    <property type="project" value="UniProtKB-UniRule"/>
</dbReference>
<feature type="binding site" evidence="7">
    <location>
        <begin position="91"/>
        <end position="97"/>
    </location>
    <ligand>
        <name>ATP</name>
        <dbReference type="ChEBI" id="CHEBI:30616"/>
    </ligand>
</feature>
<evidence type="ECO:0000256" key="7">
    <source>
        <dbReference type="HAMAP-Rule" id="MF_00639"/>
    </source>
</evidence>